<dbReference type="HAMAP" id="MF_00048">
    <property type="entry name" value="UPF0102"/>
    <property type="match status" value="1"/>
</dbReference>
<name>A0A0P1FDW5_9RHOB</name>
<accession>A0A0P1FDW5</accession>
<dbReference type="Pfam" id="PF02021">
    <property type="entry name" value="UPF0102"/>
    <property type="match status" value="1"/>
</dbReference>
<keyword evidence="4" id="KW-1185">Reference proteome</keyword>
<dbReference type="PANTHER" id="PTHR34039:SF1">
    <property type="entry name" value="UPF0102 PROTEIN YRAN"/>
    <property type="match status" value="1"/>
</dbReference>
<proteinExistence type="inferred from homology"/>
<dbReference type="Proteomes" id="UP000054823">
    <property type="component" value="Unassembled WGS sequence"/>
</dbReference>
<dbReference type="SUPFAM" id="SSF52980">
    <property type="entry name" value="Restriction endonuclease-like"/>
    <property type="match status" value="1"/>
</dbReference>
<dbReference type="STRING" id="321267.SHM7688_03799"/>
<evidence type="ECO:0000256" key="1">
    <source>
        <dbReference type="ARBA" id="ARBA00006738"/>
    </source>
</evidence>
<dbReference type="PANTHER" id="PTHR34039">
    <property type="entry name" value="UPF0102 PROTEIN YRAN"/>
    <property type="match status" value="1"/>
</dbReference>
<dbReference type="InterPro" id="IPR011856">
    <property type="entry name" value="tRNA_endonuc-like_dom_sf"/>
</dbReference>
<gene>
    <name evidence="3" type="ORF">SHM7688_03799</name>
</gene>
<dbReference type="RefSeq" id="WP_058241459.1">
    <property type="nucleotide sequence ID" value="NZ_CYPW01000040.1"/>
</dbReference>
<dbReference type="EMBL" id="CYPW01000040">
    <property type="protein sequence ID" value="CUH54329.1"/>
    <property type="molecule type" value="Genomic_DNA"/>
</dbReference>
<evidence type="ECO:0000256" key="2">
    <source>
        <dbReference type="HAMAP-Rule" id="MF_00048"/>
    </source>
</evidence>
<sequence length="124" mass="13569">MRKPGKRAQGQGNYHAGLAAEEIVLRHYMAQGLTLAAQRWRGHAGEIDLILHADDGFVFVEVKKSQSFATAAARLLPRQVARLQAAAQEYVADAPLGLLTPMRFDVALVNGQGVVHILENALWE</sequence>
<evidence type="ECO:0000313" key="3">
    <source>
        <dbReference type="EMBL" id="CUH54329.1"/>
    </source>
</evidence>
<organism evidence="3 4">
    <name type="scientific">Shimia marina</name>
    <dbReference type="NCBI Taxonomy" id="321267"/>
    <lineage>
        <taxon>Bacteria</taxon>
        <taxon>Pseudomonadati</taxon>
        <taxon>Pseudomonadota</taxon>
        <taxon>Alphaproteobacteria</taxon>
        <taxon>Rhodobacterales</taxon>
        <taxon>Roseobacteraceae</taxon>
    </lineage>
</organism>
<dbReference type="OrthoDB" id="9812968at2"/>
<dbReference type="GO" id="GO:0003676">
    <property type="term" value="F:nucleic acid binding"/>
    <property type="evidence" value="ECO:0007669"/>
    <property type="project" value="InterPro"/>
</dbReference>
<dbReference type="InterPro" id="IPR003509">
    <property type="entry name" value="UPF0102_YraN-like"/>
</dbReference>
<dbReference type="Gene3D" id="3.40.1350.10">
    <property type="match status" value="1"/>
</dbReference>
<reference evidence="3 4" key="1">
    <citation type="submission" date="2015-09" db="EMBL/GenBank/DDBJ databases">
        <authorList>
            <consortium name="Swine Surveillance"/>
        </authorList>
    </citation>
    <scope>NUCLEOTIDE SEQUENCE [LARGE SCALE GENOMIC DNA]</scope>
    <source>
        <strain evidence="3 4">CECT 7688</strain>
    </source>
</reference>
<dbReference type="InterPro" id="IPR011335">
    <property type="entry name" value="Restrct_endonuc-II-like"/>
</dbReference>
<comment type="similarity">
    <text evidence="1 2">Belongs to the UPF0102 family.</text>
</comment>
<dbReference type="AlphaFoldDB" id="A0A0P1FDW5"/>
<evidence type="ECO:0000313" key="4">
    <source>
        <dbReference type="Proteomes" id="UP000054823"/>
    </source>
</evidence>
<protein>
    <recommendedName>
        <fullName evidence="2">UPF0102 protein SHM7688_03799</fullName>
    </recommendedName>
</protein>